<feature type="compositionally biased region" description="Polar residues" evidence="1">
    <location>
        <begin position="330"/>
        <end position="358"/>
    </location>
</feature>
<name>A0A4P1R624_LUPAN</name>
<protein>
    <recommendedName>
        <fullName evidence="2">WIYLD domain-containing protein</fullName>
    </recommendedName>
</protein>
<feature type="region of interest" description="Disordered" evidence="1">
    <location>
        <begin position="216"/>
        <end position="395"/>
    </location>
</feature>
<dbReference type="PANTHER" id="PTHR34271:SF1">
    <property type="entry name" value="NUCLEOLAR HISTONE METHYLTRANSFERASE-RELATED PROTEIN"/>
    <property type="match status" value="1"/>
</dbReference>
<organism evidence="3 4">
    <name type="scientific">Lupinus angustifolius</name>
    <name type="common">Narrow-leaved blue lupine</name>
    <dbReference type="NCBI Taxonomy" id="3871"/>
    <lineage>
        <taxon>Eukaryota</taxon>
        <taxon>Viridiplantae</taxon>
        <taxon>Streptophyta</taxon>
        <taxon>Embryophyta</taxon>
        <taxon>Tracheophyta</taxon>
        <taxon>Spermatophyta</taxon>
        <taxon>Magnoliopsida</taxon>
        <taxon>eudicotyledons</taxon>
        <taxon>Gunneridae</taxon>
        <taxon>Pentapetalae</taxon>
        <taxon>rosids</taxon>
        <taxon>fabids</taxon>
        <taxon>Fabales</taxon>
        <taxon>Fabaceae</taxon>
        <taxon>Papilionoideae</taxon>
        <taxon>50 kb inversion clade</taxon>
        <taxon>genistoids sensu lato</taxon>
        <taxon>core genistoids</taxon>
        <taxon>Genisteae</taxon>
        <taxon>Lupinus</taxon>
    </lineage>
</organism>
<feature type="compositionally biased region" description="Basic and acidic residues" evidence="1">
    <location>
        <begin position="315"/>
        <end position="326"/>
    </location>
</feature>
<dbReference type="EMBL" id="CM007371">
    <property type="protein sequence ID" value="OIW02719.1"/>
    <property type="molecule type" value="Genomic_DNA"/>
</dbReference>
<sequence>MAPRGRQPRKNRIGVGNTRMDAALDSMRQFGFHDQVVRETVDELLEVYDGTQGWPFIEEASYKLLIETILAKQQSPAAEQQEKNLHIVGATMEENPLQDHTAGEVIETSATPTAEITDVGSSTLVAQDSLLQINDSLDSASQTDDRDLASLGNETGAKEDSSVLDGRGGHEQEDIRVESRKNEPNSVANVTGSSSKSTFQPCYGWSGMDDYRSIINEPKPVDNATGSGSAFGNNAKNTFIKPPMIESSKSRHGNRKPSYNDNDKSKKKELKPVDNVIGSWSSAFGNNVNSTFVKPPRIESSKSSMHGNRKPSYSDNDKYEKKEPKPAHNVTGSRSSAFVNNAKSTFAKTPMIESSKSPYHNRKPSYRCSGSGSNDSKSKKNEQKPADNVTRSSRGAFISNVESTFVRNPVVESPKSFKNPHYCHRKPFCGWIDDDDEVELITLPTPLLPEHIEKLVAKKKEAPQSCRERRRKSRWDEMPEGM</sequence>
<feature type="region of interest" description="Disordered" evidence="1">
    <location>
        <begin position="459"/>
        <end position="482"/>
    </location>
</feature>
<feature type="compositionally biased region" description="Polar residues" evidence="1">
    <location>
        <begin position="184"/>
        <end position="199"/>
    </location>
</feature>
<dbReference type="AlphaFoldDB" id="A0A4P1R624"/>
<dbReference type="Proteomes" id="UP000188354">
    <property type="component" value="Chromosome LG11"/>
</dbReference>
<dbReference type="InterPro" id="IPR018848">
    <property type="entry name" value="WIYLD_domain"/>
</dbReference>
<evidence type="ECO:0000313" key="3">
    <source>
        <dbReference type="EMBL" id="OIW02719.1"/>
    </source>
</evidence>
<evidence type="ECO:0000256" key="1">
    <source>
        <dbReference type="SAM" id="MobiDB-lite"/>
    </source>
</evidence>
<feature type="compositionally biased region" description="Polar residues" evidence="1">
    <location>
        <begin position="224"/>
        <end position="237"/>
    </location>
</feature>
<feature type="compositionally biased region" description="Polar residues" evidence="1">
    <location>
        <begin position="301"/>
        <end position="314"/>
    </location>
</feature>
<feature type="region of interest" description="Disordered" evidence="1">
    <location>
        <begin position="137"/>
        <end position="199"/>
    </location>
</feature>
<dbReference type="Pfam" id="PF10440">
    <property type="entry name" value="WIYLD"/>
    <property type="match status" value="1"/>
</dbReference>
<dbReference type="InterPro" id="IPR043017">
    <property type="entry name" value="WIYLD_dom_sf"/>
</dbReference>
<gene>
    <name evidence="3" type="ORF">TanjilG_29495</name>
</gene>
<feature type="compositionally biased region" description="Basic and acidic residues" evidence="1">
    <location>
        <begin position="156"/>
        <end position="183"/>
    </location>
</feature>
<accession>A0A4P1R624</accession>
<dbReference type="STRING" id="3871.A0A4P1R624"/>
<dbReference type="Gene3D" id="1.10.8.850">
    <property type="entry name" value="Histone-lysine N methyltransferase , C-terminal domain-like"/>
    <property type="match status" value="1"/>
</dbReference>
<keyword evidence="4" id="KW-1185">Reference proteome</keyword>
<feature type="compositionally biased region" description="Polar residues" evidence="1">
    <location>
        <begin position="278"/>
        <end position="292"/>
    </location>
</feature>
<dbReference type="OrthoDB" id="1898570at2759"/>
<feature type="compositionally biased region" description="Basic and acidic residues" evidence="1">
    <location>
        <begin position="376"/>
        <end position="385"/>
    </location>
</feature>
<reference evidence="3 4" key="1">
    <citation type="journal article" date="2017" name="Plant Biotechnol. J.">
        <title>A comprehensive draft genome sequence for lupin (Lupinus angustifolius), an emerging health food: insights into plant-microbe interactions and legume evolution.</title>
        <authorList>
            <person name="Hane J.K."/>
            <person name="Ming Y."/>
            <person name="Kamphuis L.G."/>
            <person name="Nelson M.N."/>
            <person name="Garg G."/>
            <person name="Atkins C.A."/>
            <person name="Bayer P.E."/>
            <person name="Bravo A."/>
            <person name="Bringans S."/>
            <person name="Cannon S."/>
            <person name="Edwards D."/>
            <person name="Foley R."/>
            <person name="Gao L.L."/>
            <person name="Harrison M.J."/>
            <person name="Huang W."/>
            <person name="Hurgobin B."/>
            <person name="Li S."/>
            <person name="Liu C.W."/>
            <person name="McGrath A."/>
            <person name="Morahan G."/>
            <person name="Murray J."/>
            <person name="Weller J."/>
            <person name="Jian J."/>
            <person name="Singh K.B."/>
        </authorList>
    </citation>
    <scope>NUCLEOTIDE SEQUENCE [LARGE SCALE GENOMIC DNA]</scope>
    <source>
        <strain evidence="4">cv. Tanjil</strain>
        <tissue evidence="3">Whole plant</tissue>
    </source>
</reference>
<dbReference type="Gramene" id="OIW02719">
    <property type="protein sequence ID" value="OIW02719"/>
    <property type="gene ID" value="TanjilG_29495"/>
</dbReference>
<feature type="domain" description="WIYLD" evidence="2">
    <location>
        <begin position="16"/>
        <end position="74"/>
    </location>
</feature>
<evidence type="ECO:0000313" key="4">
    <source>
        <dbReference type="Proteomes" id="UP000188354"/>
    </source>
</evidence>
<proteinExistence type="predicted"/>
<dbReference type="KEGG" id="lang:109359447"/>
<evidence type="ECO:0000259" key="2">
    <source>
        <dbReference type="Pfam" id="PF10440"/>
    </source>
</evidence>
<feature type="compositionally biased region" description="Basic and acidic residues" evidence="1">
    <location>
        <begin position="261"/>
        <end position="272"/>
    </location>
</feature>
<dbReference type="PANTHER" id="PTHR34271">
    <property type="entry name" value="NUCLEOLAR HISTONE METHYLTRANSFERASE-RELATED PROTEIN"/>
    <property type="match status" value="1"/>
</dbReference>